<dbReference type="EMBL" id="CAJVPM010039987">
    <property type="protein sequence ID" value="CAG8702211.1"/>
    <property type="molecule type" value="Genomic_DNA"/>
</dbReference>
<keyword evidence="2" id="KW-1185">Reference proteome</keyword>
<gene>
    <name evidence="1" type="ORF">SCALOS_LOCUS10538</name>
</gene>
<dbReference type="Proteomes" id="UP000789860">
    <property type="component" value="Unassembled WGS sequence"/>
</dbReference>
<sequence length="55" mass="6137">VQRSQFHSYFVDSAHTGAAIKEDAHAKDANAKVKRSKLYSYTINFAAIKESAHAR</sequence>
<name>A0ACA9PBG3_9GLOM</name>
<evidence type="ECO:0000313" key="1">
    <source>
        <dbReference type="EMBL" id="CAG8702211.1"/>
    </source>
</evidence>
<feature type="non-terminal residue" evidence="1">
    <location>
        <position position="1"/>
    </location>
</feature>
<evidence type="ECO:0000313" key="2">
    <source>
        <dbReference type="Proteomes" id="UP000789860"/>
    </source>
</evidence>
<reference evidence="1" key="1">
    <citation type="submission" date="2021-06" db="EMBL/GenBank/DDBJ databases">
        <authorList>
            <person name="Kallberg Y."/>
            <person name="Tangrot J."/>
            <person name="Rosling A."/>
        </authorList>
    </citation>
    <scope>NUCLEOTIDE SEQUENCE</scope>
    <source>
        <strain evidence="1">AU212A</strain>
    </source>
</reference>
<comment type="caution">
    <text evidence="1">The sequence shown here is derived from an EMBL/GenBank/DDBJ whole genome shotgun (WGS) entry which is preliminary data.</text>
</comment>
<accession>A0ACA9PBG3</accession>
<protein>
    <submittedName>
        <fullName evidence="1">4220_t:CDS:1</fullName>
    </submittedName>
</protein>
<proteinExistence type="predicted"/>
<organism evidence="1 2">
    <name type="scientific">Scutellospora calospora</name>
    <dbReference type="NCBI Taxonomy" id="85575"/>
    <lineage>
        <taxon>Eukaryota</taxon>
        <taxon>Fungi</taxon>
        <taxon>Fungi incertae sedis</taxon>
        <taxon>Mucoromycota</taxon>
        <taxon>Glomeromycotina</taxon>
        <taxon>Glomeromycetes</taxon>
        <taxon>Diversisporales</taxon>
        <taxon>Gigasporaceae</taxon>
        <taxon>Scutellospora</taxon>
    </lineage>
</organism>
<feature type="non-terminal residue" evidence="1">
    <location>
        <position position="55"/>
    </location>
</feature>